<evidence type="ECO:0000313" key="1">
    <source>
        <dbReference type="EMBL" id="KAG8629868.1"/>
    </source>
</evidence>
<accession>A0A8K0L844</accession>
<proteinExistence type="predicted"/>
<sequence length="430" mass="49482">MGNGTRALWSRTDHRRPHIIAEWMKTSVVRIVENLDQNQDIRAMEIVSQYFPYHRVSLADIDILMSQRPQRRLCLPRPRPGEANNSTVVCDDYWKGYLVDLFCDLPDSVDAFRGELHDNESSTVTSSIRKRFRRERGVEKRYSVIKAGLEQTPCVWRITSTDRDNRPRTINLNLVLFNGHQEDSYACVDVSDESVADLVHALFPDNPIAMSEITDESVLDILRTKKFCFSSKYIRYISWDCIVRLDDESSRAVMRHIKDRVSHTIAGRLATIQQMNVDARWNNQSRACHEEYMTAQVAPTSVELSYGYTECIAYQPYHHGLMQSPFSGSFWKDSMENAQQRYLEILNRELGLQLNHSLEAARQQTTEEQSIRLFVPGSSFIDNTPSVPATDHLPLLWQDYTQAWDARLGGFVPGEGGIDMFVLSQYASQQ</sequence>
<comment type="caution">
    <text evidence="1">The sequence shown here is derived from an EMBL/GenBank/DDBJ whole genome shotgun (WGS) entry which is preliminary data.</text>
</comment>
<name>A0A8K0L844_9PEZI</name>
<dbReference type="EMBL" id="JAESVG020000002">
    <property type="protein sequence ID" value="KAG8629868.1"/>
    <property type="molecule type" value="Genomic_DNA"/>
</dbReference>
<reference evidence="1" key="1">
    <citation type="submission" date="2021-07" db="EMBL/GenBank/DDBJ databases">
        <title>Elsinoe batatas strain:CRI-CJ2 Genome sequencing and assembly.</title>
        <authorList>
            <person name="Huang L."/>
        </authorList>
    </citation>
    <scope>NUCLEOTIDE SEQUENCE</scope>
    <source>
        <strain evidence="1">CRI-CJ2</strain>
    </source>
</reference>
<gene>
    <name evidence="1" type="ORF">KVT40_001487</name>
</gene>
<dbReference type="Proteomes" id="UP000809789">
    <property type="component" value="Unassembled WGS sequence"/>
</dbReference>
<evidence type="ECO:0000313" key="2">
    <source>
        <dbReference type="Proteomes" id="UP000809789"/>
    </source>
</evidence>
<dbReference type="AlphaFoldDB" id="A0A8K0L844"/>
<protein>
    <submittedName>
        <fullName evidence="1">Uncharacterized protein</fullName>
    </submittedName>
</protein>
<keyword evidence="2" id="KW-1185">Reference proteome</keyword>
<organism evidence="1 2">
    <name type="scientific">Elsinoe batatas</name>
    <dbReference type="NCBI Taxonomy" id="2601811"/>
    <lineage>
        <taxon>Eukaryota</taxon>
        <taxon>Fungi</taxon>
        <taxon>Dikarya</taxon>
        <taxon>Ascomycota</taxon>
        <taxon>Pezizomycotina</taxon>
        <taxon>Dothideomycetes</taxon>
        <taxon>Dothideomycetidae</taxon>
        <taxon>Myriangiales</taxon>
        <taxon>Elsinoaceae</taxon>
        <taxon>Elsinoe</taxon>
    </lineage>
</organism>